<dbReference type="Pfam" id="PF10003">
    <property type="entry name" value="DUF2244"/>
    <property type="match status" value="1"/>
</dbReference>
<keyword evidence="1" id="KW-1133">Transmembrane helix</keyword>
<evidence type="ECO:0008006" key="4">
    <source>
        <dbReference type="Google" id="ProtNLM"/>
    </source>
</evidence>
<evidence type="ECO:0000313" key="2">
    <source>
        <dbReference type="EMBL" id="AII85818.1"/>
    </source>
</evidence>
<keyword evidence="3" id="KW-1185">Reference proteome</keyword>
<dbReference type="KEGG" id="ptp:RCA23_c02530"/>
<dbReference type="EMBL" id="CP003984">
    <property type="protein sequence ID" value="AII85818.1"/>
    <property type="molecule type" value="Genomic_DNA"/>
</dbReference>
<evidence type="ECO:0000256" key="1">
    <source>
        <dbReference type="SAM" id="Phobius"/>
    </source>
</evidence>
<keyword evidence="1" id="KW-0812">Transmembrane</keyword>
<keyword evidence="1" id="KW-0472">Membrane</keyword>
<dbReference type="RefSeq" id="WP_044048702.1">
    <property type="nucleotide sequence ID" value="NZ_CP003984.1"/>
</dbReference>
<dbReference type="GeneID" id="93367919"/>
<organism evidence="2 3">
    <name type="scientific">Planktomarina temperata RCA23</name>
    <dbReference type="NCBI Taxonomy" id="666509"/>
    <lineage>
        <taxon>Bacteria</taxon>
        <taxon>Pseudomonadati</taxon>
        <taxon>Pseudomonadota</taxon>
        <taxon>Alphaproteobacteria</taxon>
        <taxon>Rhodobacterales</taxon>
        <taxon>Paracoccaceae</taxon>
        <taxon>Planktomarina</taxon>
    </lineage>
</organism>
<evidence type="ECO:0000313" key="3">
    <source>
        <dbReference type="Proteomes" id="UP000028680"/>
    </source>
</evidence>
<reference evidence="2 3" key="1">
    <citation type="journal article" date="2014" name="ISME J.">
        <title>Adaptation of an abundant Roseobacter RCA organism to pelagic systems revealed by genomic and transcriptomic analyses.</title>
        <authorList>
            <person name="Voget S."/>
            <person name="Wemheuer B."/>
            <person name="Brinkhoff T."/>
            <person name="Vollmers J."/>
            <person name="Dietrich S."/>
            <person name="Giebel H.A."/>
            <person name="Beardsley C."/>
            <person name="Sardemann C."/>
            <person name="Bakenhus I."/>
            <person name="Billerbeck S."/>
            <person name="Daniel R."/>
            <person name="Simon M."/>
        </authorList>
    </citation>
    <scope>NUCLEOTIDE SEQUENCE [LARGE SCALE GENOMIC DNA]</scope>
    <source>
        <strain evidence="2 3">RCA23</strain>
    </source>
</reference>
<feature type="transmembrane region" description="Helical" evidence="1">
    <location>
        <begin position="38"/>
        <end position="56"/>
    </location>
</feature>
<dbReference type="AlphaFoldDB" id="A0AAN0RGM9"/>
<gene>
    <name evidence="2" type="ORF">RCA23_c02530</name>
</gene>
<accession>A0AAN0RGM9</accession>
<sequence>MPYEWSSPPECAQLGAASSHQPGLRLSLSAHNALSREGFAGFIGATAALMAVPLLAFLGHTVLWVIAAALGSALCAIWLALKASWRRGQVREEFELWSDLAILRRINPNGQLQEWRANPYWVEVHMSKDDGPVPDYLTLRGGGRVVEIGAFLSQEERPLLAADLQSAFLNAARQV</sequence>
<feature type="transmembrane region" description="Helical" evidence="1">
    <location>
        <begin position="62"/>
        <end position="81"/>
    </location>
</feature>
<dbReference type="InterPro" id="IPR019253">
    <property type="entry name" value="DUF2244_TM"/>
</dbReference>
<proteinExistence type="predicted"/>
<dbReference type="Proteomes" id="UP000028680">
    <property type="component" value="Chromosome"/>
</dbReference>
<name>A0AAN0RGM9_9RHOB</name>
<protein>
    <recommendedName>
        <fullName evidence="4">DUF2244 domain-containing protein</fullName>
    </recommendedName>
</protein>